<dbReference type="Pfam" id="PF01636">
    <property type="entry name" value="APH"/>
    <property type="match status" value="1"/>
</dbReference>
<keyword evidence="4" id="KW-1185">Reference proteome</keyword>
<dbReference type="Proteomes" id="UP000694287">
    <property type="component" value="Unassembled WGS sequence"/>
</dbReference>
<protein>
    <submittedName>
        <fullName evidence="3">Phosphotransferase</fullName>
    </submittedName>
</protein>
<evidence type="ECO:0000256" key="1">
    <source>
        <dbReference type="SAM" id="MobiDB-lite"/>
    </source>
</evidence>
<name>A0ABS6UVW4_9PSEU</name>
<gene>
    <name evidence="3" type="ORF">I4I81_17140</name>
</gene>
<sequence length="225" mass="23172">MAPAAHAGPHDVDGFAMTSWEFREVRPGRADPFVVGASLGALHRALDGVPGLPWLTPATTQVTDALDVLEESGARPATEIAALRERHRAVLAELRGSAPVALLGDAHPGNLRRDDDGWFWVDLEETCTGPPEWDLAVAGGCDGVLAGYASVTGRVVDPASLGPFAAARDVEAAAWPAVMVLARPDTYAAAAQARIAQVLARVATGPGSAAAGRSSRPGPSRGSCS</sequence>
<accession>A0ABS6UVW4</accession>
<dbReference type="EMBL" id="JADQDK010000001">
    <property type="protein sequence ID" value="MBW0135973.1"/>
    <property type="molecule type" value="Genomic_DNA"/>
</dbReference>
<evidence type="ECO:0000259" key="2">
    <source>
        <dbReference type="Pfam" id="PF01636"/>
    </source>
</evidence>
<evidence type="ECO:0000313" key="4">
    <source>
        <dbReference type="Proteomes" id="UP000694287"/>
    </source>
</evidence>
<proteinExistence type="predicted"/>
<comment type="caution">
    <text evidence="3">The sequence shown here is derived from an EMBL/GenBank/DDBJ whole genome shotgun (WGS) entry which is preliminary data.</text>
</comment>
<reference evidence="3 4" key="1">
    <citation type="submission" date="2020-11" db="EMBL/GenBank/DDBJ databases">
        <title>Pseudonocardia abyssalis sp. nov. and Pseudonocardia oceani sp. nov., description and phylogenomic analysis of two novel actinomycetes isolated from the deep Southern Ocean.</title>
        <authorList>
            <person name="Parra J."/>
        </authorList>
    </citation>
    <scope>NUCLEOTIDE SEQUENCE [LARGE SCALE GENOMIC DNA]</scope>
    <source>
        <strain evidence="3 4">KRD-168</strain>
    </source>
</reference>
<organism evidence="3 4">
    <name type="scientific">Pseudonocardia abyssalis</name>
    <dbReference type="NCBI Taxonomy" id="2792008"/>
    <lineage>
        <taxon>Bacteria</taxon>
        <taxon>Bacillati</taxon>
        <taxon>Actinomycetota</taxon>
        <taxon>Actinomycetes</taxon>
        <taxon>Pseudonocardiales</taxon>
        <taxon>Pseudonocardiaceae</taxon>
        <taxon>Pseudonocardia</taxon>
    </lineage>
</organism>
<evidence type="ECO:0000313" key="3">
    <source>
        <dbReference type="EMBL" id="MBW0135973.1"/>
    </source>
</evidence>
<dbReference type="InterPro" id="IPR002575">
    <property type="entry name" value="Aminoglycoside_PTrfase"/>
</dbReference>
<feature type="domain" description="Aminoglycoside phosphotransferase" evidence="2">
    <location>
        <begin position="9"/>
        <end position="139"/>
    </location>
</feature>
<feature type="region of interest" description="Disordered" evidence="1">
    <location>
        <begin position="206"/>
        <end position="225"/>
    </location>
</feature>